<organism evidence="2 3">
    <name type="scientific">Gonapodya prolifera (strain JEL478)</name>
    <name type="common">Monoblepharis prolifera</name>
    <dbReference type="NCBI Taxonomy" id="1344416"/>
    <lineage>
        <taxon>Eukaryota</taxon>
        <taxon>Fungi</taxon>
        <taxon>Fungi incertae sedis</taxon>
        <taxon>Chytridiomycota</taxon>
        <taxon>Chytridiomycota incertae sedis</taxon>
        <taxon>Monoblepharidomycetes</taxon>
        <taxon>Monoblepharidales</taxon>
        <taxon>Gonapodyaceae</taxon>
        <taxon>Gonapodya</taxon>
    </lineage>
</organism>
<protein>
    <submittedName>
        <fullName evidence="2">Uncharacterized protein</fullName>
    </submittedName>
</protein>
<evidence type="ECO:0000313" key="3">
    <source>
        <dbReference type="Proteomes" id="UP000070544"/>
    </source>
</evidence>
<feature type="compositionally biased region" description="Gly residues" evidence="1">
    <location>
        <begin position="78"/>
        <end position="96"/>
    </location>
</feature>
<keyword evidence="3" id="KW-1185">Reference proteome</keyword>
<dbReference type="AlphaFoldDB" id="A0A138ZWW2"/>
<feature type="region of interest" description="Disordered" evidence="1">
    <location>
        <begin position="44"/>
        <end position="122"/>
    </location>
</feature>
<evidence type="ECO:0000256" key="1">
    <source>
        <dbReference type="SAM" id="MobiDB-lite"/>
    </source>
</evidence>
<reference evidence="2 3" key="1">
    <citation type="journal article" date="2015" name="Genome Biol. Evol.">
        <title>Phylogenomic analyses indicate that early fungi evolved digesting cell walls of algal ancestors of land plants.</title>
        <authorList>
            <person name="Chang Y."/>
            <person name="Wang S."/>
            <person name="Sekimoto S."/>
            <person name="Aerts A.L."/>
            <person name="Choi C."/>
            <person name="Clum A."/>
            <person name="LaButti K.M."/>
            <person name="Lindquist E.A."/>
            <person name="Yee Ngan C."/>
            <person name="Ohm R.A."/>
            <person name="Salamov A.A."/>
            <person name="Grigoriev I.V."/>
            <person name="Spatafora J.W."/>
            <person name="Berbee M.L."/>
        </authorList>
    </citation>
    <scope>NUCLEOTIDE SEQUENCE [LARGE SCALE GENOMIC DNA]</scope>
    <source>
        <strain evidence="2 3">JEL478</strain>
    </source>
</reference>
<accession>A0A138ZWW2</accession>
<dbReference type="EMBL" id="KQ965903">
    <property type="protein sequence ID" value="KXS09000.1"/>
    <property type="molecule type" value="Genomic_DNA"/>
</dbReference>
<proteinExistence type="predicted"/>
<feature type="compositionally biased region" description="Basic and acidic residues" evidence="1">
    <location>
        <begin position="58"/>
        <end position="75"/>
    </location>
</feature>
<sequence>MTVVDMQQLLWNVNIPSAPSTTAMKGSATFPVVATSADTLLVLQRMTESTASPTGKEGSAERSDYGQDHEYDNRGSESGYGGYGGYSGYSGYSGGGRGRRNDRGGYGGGKLGDARPSAPQPA</sequence>
<name>A0A138ZWW2_GONPJ</name>
<gene>
    <name evidence="2" type="ORF">M427DRAFT_39725</name>
</gene>
<dbReference type="Proteomes" id="UP000070544">
    <property type="component" value="Unassembled WGS sequence"/>
</dbReference>
<evidence type="ECO:0000313" key="2">
    <source>
        <dbReference type="EMBL" id="KXS09000.1"/>
    </source>
</evidence>